<dbReference type="Proteomes" id="UP000663829">
    <property type="component" value="Unassembled WGS sequence"/>
</dbReference>
<dbReference type="EMBL" id="CAJOBA010035328">
    <property type="protein sequence ID" value="CAF4002609.1"/>
    <property type="molecule type" value="Genomic_DNA"/>
</dbReference>
<dbReference type="Proteomes" id="UP000682733">
    <property type="component" value="Unassembled WGS sequence"/>
</dbReference>
<evidence type="ECO:0000313" key="4">
    <source>
        <dbReference type="EMBL" id="CAF0847948.1"/>
    </source>
</evidence>
<organism evidence="4 8">
    <name type="scientific">Didymodactylos carnosus</name>
    <dbReference type="NCBI Taxonomy" id="1234261"/>
    <lineage>
        <taxon>Eukaryota</taxon>
        <taxon>Metazoa</taxon>
        <taxon>Spiralia</taxon>
        <taxon>Gnathifera</taxon>
        <taxon>Rotifera</taxon>
        <taxon>Eurotatoria</taxon>
        <taxon>Bdelloidea</taxon>
        <taxon>Philodinida</taxon>
        <taxon>Philodinidae</taxon>
        <taxon>Didymodactylos</taxon>
    </lineage>
</organism>
<protein>
    <recommendedName>
        <fullName evidence="2">Large ribosomal subunit protein uL10m</fullName>
    </recommendedName>
    <alternativeName>
        <fullName evidence="3">39S ribosomal protein L10, mitochondrial</fullName>
    </alternativeName>
</protein>
<reference evidence="4" key="1">
    <citation type="submission" date="2021-02" db="EMBL/GenBank/DDBJ databases">
        <authorList>
            <person name="Nowell W R."/>
        </authorList>
    </citation>
    <scope>NUCLEOTIDE SEQUENCE</scope>
</reference>
<keyword evidence="8" id="KW-1185">Reference proteome</keyword>
<evidence type="ECO:0000256" key="3">
    <source>
        <dbReference type="ARBA" id="ARBA00035716"/>
    </source>
</evidence>
<dbReference type="OrthoDB" id="360689at2759"/>
<proteinExistence type="inferred from homology"/>
<dbReference type="InterPro" id="IPR047865">
    <property type="entry name" value="Ribosomal_uL10_bac_type"/>
</dbReference>
<dbReference type="EMBL" id="CAJNOQ010000882">
    <property type="protein sequence ID" value="CAF0847948.1"/>
    <property type="molecule type" value="Genomic_DNA"/>
</dbReference>
<dbReference type="PANTHER" id="PTHR11560">
    <property type="entry name" value="39S RIBOSOMAL PROTEIN L10, MITOCHONDRIAL"/>
    <property type="match status" value="1"/>
</dbReference>
<dbReference type="Proteomes" id="UP000681722">
    <property type="component" value="Unassembled WGS sequence"/>
</dbReference>
<gene>
    <name evidence="4" type="ORF">GPM918_LOCUS5918</name>
    <name evidence="5" type="ORF">OVA965_LOCUS23567</name>
    <name evidence="6" type="ORF">SRO942_LOCUS5918</name>
    <name evidence="7" type="ORF">TMI583_LOCUS24286</name>
</gene>
<dbReference type="AlphaFoldDB" id="A0A813W915"/>
<comment type="similarity">
    <text evidence="1">Belongs to the universal ribosomal protein uL10 family.</text>
</comment>
<evidence type="ECO:0000256" key="1">
    <source>
        <dbReference type="ARBA" id="ARBA00008889"/>
    </source>
</evidence>
<evidence type="ECO:0000313" key="7">
    <source>
        <dbReference type="EMBL" id="CAF4002609.1"/>
    </source>
</evidence>
<evidence type="ECO:0000313" key="5">
    <source>
        <dbReference type="EMBL" id="CAF1192294.1"/>
    </source>
</evidence>
<evidence type="ECO:0000313" key="6">
    <source>
        <dbReference type="EMBL" id="CAF3635597.1"/>
    </source>
</evidence>
<name>A0A813W915_9BILA</name>
<dbReference type="InterPro" id="IPR043141">
    <property type="entry name" value="Ribosomal_uL10-like_sf"/>
</dbReference>
<dbReference type="SUPFAM" id="SSF160369">
    <property type="entry name" value="Ribosomal protein L10-like"/>
    <property type="match status" value="1"/>
</dbReference>
<dbReference type="Gene3D" id="3.30.70.1730">
    <property type="match status" value="1"/>
</dbReference>
<comment type="caution">
    <text evidence="4">The sequence shown here is derived from an EMBL/GenBank/DDBJ whole genome shotgun (WGS) entry which is preliminary data.</text>
</comment>
<evidence type="ECO:0000256" key="2">
    <source>
        <dbReference type="ARBA" id="ARBA00035707"/>
    </source>
</evidence>
<accession>A0A813W915</accession>
<sequence length="275" mass="32048">MITKLQRVCLIKQSIPCLTFVRYRMNTRIPHTRPDTLRFMEEIALPIIPKKLPDPVETCYRNKLKQKIIYDQEDITLVREKEINRASFVIASEYDQFRARRFKEMLENSRILLLCQEISIVPPIRFTNIKMQFMKNGFEFFQFPRIVPHLALSNSPQYENLLPPILSFGFNTIYLFHRDANLSMTFKLLKKYRTNILLLGGLVDGRLYNRAGLEELVQLPTIDYFQGELLSVAQAPGSRILSLATHPARLLSQYLDTYVKSQTPTSSVAQQELKT</sequence>
<dbReference type="EMBL" id="CAJNOK010013799">
    <property type="protein sequence ID" value="CAF1192294.1"/>
    <property type="molecule type" value="Genomic_DNA"/>
</dbReference>
<evidence type="ECO:0000313" key="8">
    <source>
        <dbReference type="Proteomes" id="UP000663829"/>
    </source>
</evidence>
<dbReference type="EMBL" id="CAJOBC010000882">
    <property type="protein sequence ID" value="CAF3635597.1"/>
    <property type="molecule type" value="Genomic_DNA"/>
</dbReference>
<dbReference type="Proteomes" id="UP000677228">
    <property type="component" value="Unassembled WGS sequence"/>
</dbReference>